<organism evidence="6 7">
    <name type="scientific">Aspergillus lucknowensis</name>
    <dbReference type="NCBI Taxonomy" id="176173"/>
    <lineage>
        <taxon>Eukaryota</taxon>
        <taxon>Fungi</taxon>
        <taxon>Dikarya</taxon>
        <taxon>Ascomycota</taxon>
        <taxon>Pezizomycotina</taxon>
        <taxon>Eurotiomycetes</taxon>
        <taxon>Eurotiomycetidae</taxon>
        <taxon>Eurotiales</taxon>
        <taxon>Aspergillaceae</taxon>
        <taxon>Aspergillus</taxon>
        <taxon>Aspergillus subgen. Nidulantes</taxon>
    </lineage>
</organism>
<dbReference type="Gene3D" id="3.40.50.1820">
    <property type="entry name" value="alpha/beta hydrolase"/>
    <property type="match status" value="2"/>
</dbReference>
<keyword evidence="4" id="KW-0378">Hydrolase</keyword>
<evidence type="ECO:0000313" key="6">
    <source>
        <dbReference type="EMBL" id="KAL2866908.1"/>
    </source>
</evidence>
<dbReference type="SUPFAM" id="SSF53474">
    <property type="entry name" value="alpha/beta-Hydrolases"/>
    <property type="match status" value="1"/>
</dbReference>
<dbReference type="Pfam" id="PF05577">
    <property type="entry name" value="Peptidase_S28"/>
    <property type="match status" value="1"/>
</dbReference>
<evidence type="ECO:0000256" key="1">
    <source>
        <dbReference type="ARBA" id="ARBA00011079"/>
    </source>
</evidence>
<evidence type="ECO:0000256" key="2">
    <source>
        <dbReference type="ARBA" id="ARBA00022670"/>
    </source>
</evidence>
<protein>
    <submittedName>
        <fullName evidence="6">Serine carboxypeptidase S28-domain-containing protein</fullName>
    </submittedName>
</protein>
<dbReference type="GeneID" id="98149428"/>
<sequence length="550" mass="61261">MYFHPSTLIALGALFFSCVAGLGLRSDLAKALQLSAELGLNPDFVLKDRGSSRTSAAKFGQAEIPAEYVSIPIDHDRPSHGTYQNRFWVNEAFYTPGGPIMVYDVGETNAEGSASHLTSSASFFRNLLQEFHAMGIVWEHRYYGASLPYPITNHTPPEHWRHLTTEQALADIPYFADNFTRAAYRDIDLTPQSTPWVMIGGSYPGIRAALTRQEYPDTIFASFASSAPVQARIDMSSYYEQIYRGMVANGYRNCTQDIHSALEYIDDQLSQESTAVTMKQRFFGIGAEQNSNEDFTAALAGIFGYFQSYGLGGPTGSLDEFCRYMESDTETGLSAGPEGIMVRSSQYLAERWAAWPVFTQMVNYNLKTNCRGIDNSTAPSCELNNIPKDADAIAWSWQYCSQWGFYQSGNAGVHSLLSRFQTLEYQQFQCNQLFPEAVESGILPSEPQADVLNNELGGWSIRPSNVFFSSGEFDPWRTLSLLSTEDFAPQGITITTEIPQCGVPTAENTVFGYVGANSFHCFDFQPETGVGEESRGYFIRALKEWLPCFE</sequence>
<gene>
    <name evidence="6" type="ORF">BJX67DRAFT_388374</name>
</gene>
<dbReference type="PANTHER" id="PTHR11010">
    <property type="entry name" value="PROTEASE S28 PRO-X CARBOXYPEPTIDASE-RELATED"/>
    <property type="match status" value="1"/>
</dbReference>
<keyword evidence="7" id="KW-1185">Reference proteome</keyword>
<comment type="caution">
    <text evidence="6">The sequence shown here is derived from an EMBL/GenBank/DDBJ whole genome shotgun (WGS) entry which is preliminary data.</text>
</comment>
<dbReference type="Proteomes" id="UP001610432">
    <property type="component" value="Unassembled WGS sequence"/>
</dbReference>
<reference evidence="6 7" key="1">
    <citation type="submission" date="2024-07" db="EMBL/GenBank/DDBJ databases">
        <title>Section-level genome sequencing and comparative genomics of Aspergillus sections Usti and Cavernicolus.</title>
        <authorList>
            <consortium name="Lawrence Berkeley National Laboratory"/>
            <person name="Nybo J.L."/>
            <person name="Vesth T.C."/>
            <person name="Theobald S."/>
            <person name="Frisvad J.C."/>
            <person name="Larsen T.O."/>
            <person name="Kjaerboelling I."/>
            <person name="Rothschild-Mancinelli K."/>
            <person name="Lyhne E.K."/>
            <person name="Kogle M.E."/>
            <person name="Barry K."/>
            <person name="Clum A."/>
            <person name="Na H."/>
            <person name="Ledsgaard L."/>
            <person name="Lin J."/>
            <person name="Lipzen A."/>
            <person name="Kuo A."/>
            <person name="Riley R."/>
            <person name="Mondo S."/>
            <person name="Labutti K."/>
            <person name="Haridas S."/>
            <person name="Pangalinan J."/>
            <person name="Salamov A.A."/>
            <person name="Simmons B.A."/>
            <person name="Magnuson J.K."/>
            <person name="Chen J."/>
            <person name="Drula E."/>
            <person name="Henrissat B."/>
            <person name="Wiebenga A."/>
            <person name="Lubbers R.J."/>
            <person name="Gomes A.C."/>
            <person name="Macurrencykelacurrency M.R."/>
            <person name="Stajich J."/>
            <person name="Grigoriev I.V."/>
            <person name="Mortensen U.H."/>
            <person name="De Vries R.P."/>
            <person name="Baker S.E."/>
            <person name="Andersen M.R."/>
        </authorList>
    </citation>
    <scope>NUCLEOTIDE SEQUENCE [LARGE SCALE GENOMIC DNA]</scope>
    <source>
        <strain evidence="6 7">CBS 449.75</strain>
    </source>
</reference>
<dbReference type="PANTHER" id="PTHR11010:SF109">
    <property type="entry name" value="PEPTIDASE, FAMILY S28, PUTATIVE (AFU_ORTHOLOGUE AFUA_4G03790)-RELATED"/>
    <property type="match status" value="1"/>
</dbReference>
<dbReference type="RefSeq" id="XP_070885887.1">
    <property type="nucleotide sequence ID" value="XM_071034356.1"/>
</dbReference>
<evidence type="ECO:0000256" key="5">
    <source>
        <dbReference type="ARBA" id="ARBA00023180"/>
    </source>
</evidence>
<dbReference type="InterPro" id="IPR008758">
    <property type="entry name" value="Peptidase_S28"/>
</dbReference>
<keyword evidence="6" id="KW-0121">Carboxypeptidase</keyword>
<keyword evidence="3" id="KW-0732">Signal</keyword>
<evidence type="ECO:0000256" key="4">
    <source>
        <dbReference type="ARBA" id="ARBA00022801"/>
    </source>
</evidence>
<keyword evidence="2" id="KW-0645">Protease</keyword>
<dbReference type="EMBL" id="JBFXLQ010000022">
    <property type="protein sequence ID" value="KAL2866908.1"/>
    <property type="molecule type" value="Genomic_DNA"/>
</dbReference>
<proteinExistence type="inferred from homology"/>
<evidence type="ECO:0000313" key="7">
    <source>
        <dbReference type="Proteomes" id="UP001610432"/>
    </source>
</evidence>
<dbReference type="InterPro" id="IPR029058">
    <property type="entry name" value="AB_hydrolase_fold"/>
</dbReference>
<accession>A0ABR4LU49</accession>
<dbReference type="GO" id="GO:0004180">
    <property type="term" value="F:carboxypeptidase activity"/>
    <property type="evidence" value="ECO:0007669"/>
    <property type="project" value="UniProtKB-KW"/>
</dbReference>
<evidence type="ECO:0000256" key="3">
    <source>
        <dbReference type="ARBA" id="ARBA00022729"/>
    </source>
</evidence>
<keyword evidence="5" id="KW-0325">Glycoprotein</keyword>
<name>A0ABR4LU49_9EURO</name>
<comment type="similarity">
    <text evidence="1">Belongs to the peptidase S28 family.</text>
</comment>